<gene>
    <name evidence="5" type="ORF">GCM10009105_14610</name>
</gene>
<keyword evidence="2 5" id="KW-0378">Hydrolase</keyword>
<comment type="caution">
    <text evidence="5">The sequence shown here is derived from an EMBL/GenBank/DDBJ whole genome shotgun (WGS) entry which is preliminary data.</text>
</comment>
<proteinExistence type="inferred from homology"/>
<feature type="domain" description="AB hydrolase-1" evidence="4">
    <location>
        <begin position="114"/>
        <end position="470"/>
    </location>
</feature>
<evidence type="ECO:0000313" key="5">
    <source>
        <dbReference type="EMBL" id="GAA0712215.1"/>
    </source>
</evidence>
<dbReference type="EMBL" id="BAAAEU010000006">
    <property type="protein sequence ID" value="GAA0712215.1"/>
    <property type="molecule type" value="Genomic_DNA"/>
</dbReference>
<feature type="signal peptide" evidence="3">
    <location>
        <begin position="1"/>
        <end position="22"/>
    </location>
</feature>
<evidence type="ECO:0000259" key="4">
    <source>
        <dbReference type="Pfam" id="PF00561"/>
    </source>
</evidence>
<dbReference type="Gene3D" id="3.40.50.1820">
    <property type="entry name" value="alpha/beta hydrolase"/>
    <property type="match status" value="1"/>
</dbReference>
<organism evidence="5 6">
    <name type="scientific">Dokdonella soli</name>
    <dbReference type="NCBI Taxonomy" id="529810"/>
    <lineage>
        <taxon>Bacteria</taxon>
        <taxon>Pseudomonadati</taxon>
        <taxon>Pseudomonadota</taxon>
        <taxon>Gammaproteobacteria</taxon>
        <taxon>Lysobacterales</taxon>
        <taxon>Rhodanobacteraceae</taxon>
        <taxon>Dokdonella</taxon>
    </lineage>
</organism>
<dbReference type="InterPro" id="IPR002410">
    <property type="entry name" value="Peptidase_S33"/>
</dbReference>
<dbReference type="PANTHER" id="PTHR43798">
    <property type="entry name" value="MONOACYLGLYCEROL LIPASE"/>
    <property type="match status" value="1"/>
</dbReference>
<protein>
    <submittedName>
        <fullName evidence="5">Alpha/beta hydrolase</fullName>
    </submittedName>
</protein>
<dbReference type="RefSeq" id="WP_343788791.1">
    <property type="nucleotide sequence ID" value="NZ_BAAAEU010000006.1"/>
</dbReference>
<evidence type="ECO:0000313" key="6">
    <source>
        <dbReference type="Proteomes" id="UP001501523"/>
    </source>
</evidence>
<sequence>MKKSIRVALTLLVALVAAGVVAHRHWHGKAAGSAQASSFHGRFIVPPGATAFAFGRLHFTACELPQTHSAATTTAFCAPFEVPENWDAPEGRKIGLRLALIASAEAADDDFLALLAGGPGQSAIDSWPQVAAAFAQLRKHRHVLLLDQRGTGGSNALTCKHDEAEDQGFDLGRIRAQTQACLAAVSAHADPRDYTTSMALRDLEAVRQALGAPQFDLVGVSYGTRVAQQYLHRYPDAVRSVVLDSAVPNEHAIGSEFARNLDDALKAHAAACTATPACKQAFGDPWAKLRELRDELRAKPAEVAYRDPRDNTRTSMRLDAYSLATLARLYAYLPETSALLPLAVAQALKGDYAPLVAQVQMLGGELEGLSDNAMQLSVICSEDADLITPQAGDADSLLGAELAEAFKAQCTIWPHGARPDDFHAPVASDKPVLILSGELDPVTPPRYGEQIVKTLPNGRLLVAKGQGHSVMGRGCFPKLVARFVDALDPHGLDAGCIADFGPTPAFIDYNGAAP</sequence>
<dbReference type="InterPro" id="IPR050266">
    <property type="entry name" value="AB_hydrolase_sf"/>
</dbReference>
<dbReference type="Pfam" id="PF00561">
    <property type="entry name" value="Abhydrolase_1"/>
    <property type="match status" value="1"/>
</dbReference>
<dbReference type="InterPro" id="IPR029058">
    <property type="entry name" value="AB_hydrolase_fold"/>
</dbReference>
<accession>A0ABN1IG06</accession>
<dbReference type="InterPro" id="IPR000073">
    <property type="entry name" value="AB_hydrolase_1"/>
</dbReference>
<dbReference type="SUPFAM" id="SSF53474">
    <property type="entry name" value="alpha/beta-Hydrolases"/>
    <property type="match status" value="1"/>
</dbReference>
<keyword evidence="3" id="KW-0732">Signal</keyword>
<evidence type="ECO:0000256" key="2">
    <source>
        <dbReference type="ARBA" id="ARBA00022801"/>
    </source>
</evidence>
<reference evidence="5 6" key="1">
    <citation type="journal article" date="2019" name="Int. J. Syst. Evol. Microbiol.">
        <title>The Global Catalogue of Microorganisms (GCM) 10K type strain sequencing project: providing services to taxonomists for standard genome sequencing and annotation.</title>
        <authorList>
            <consortium name="The Broad Institute Genomics Platform"/>
            <consortium name="The Broad Institute Genome Sequencing Center for Infectious Disease"/>
            <person name="Wu L."/>
            <person name="Ma J."/>
        </authorList>
    </citation>
    <scope>NUCLEOTIDE SEQUENCE [LARGE SCALE GENOMIC DNA]</scope>
    <source>
        <strain evidence="5 6">JCM 15421</strain>
    </source>
</reference>
<feature type="chain" id="PRO_5047007389" evidence="3">
    <location>
        <begin position="23"/>
        <end position="514"/>
    </location>
</feature>
<dbReference type="Proteomes" id="UP001501523">
    <property type="component" value="Unassembled WGS sequence"/>
</dbReference>
<dbReference type="GO" id="GO:0016787">
    <property type="term" value="F:hydrolase activity"/>
    <property type="evidence" value="ECO:0007669"/>
    <property type="project" value="UniProtKB-KW"/>
</dbReference>
<dbReference type="PRINTS" id="PR00793">
    <property type="entry name" value="PROAMNOPTASE"/>
</dbReference>
<evidence type="ECO:0000256" key="3">
    <source>
        <dbReference type="SAM" id="SignalP"/>
    </source>
</evidence>
<name>A0ABN1IG06_9GAMM</name>
<comment type="similarity">
    <text evidence="1">Belongs to the peptidase S33 family.</text>
</comment>
<keyword evidence="6" id="KW-1185">Reference proteome</keyword>
<dbReference type="PANTHER" id="PTHR43798:SF27">
    <property type="entry name" value="HYDROLASE ALPHA_BETA HYDROLASE FOLD FAMILY"/>
    <property type="match status" value="1"/>
</dbReference>
<evidence type="ECO:0000256" key="1">
    <source>
        <dbReference type="ARBA" id="ARBA00010088"/>
    </source>
</evidence>